<keyword evidence="1" id="KW-0472">Membrane</keyword>
<proteinExistence type="predicted"/>
<accession>A0A7G7MGP7</accession>
<keyword evidence="1" id="KW-0812">Transmembrane</keyword>
<evidence type="ECO:0000256" key="1">
    <source>
        <dbReference type="SAM" id="Phobius"/>
    </source>
</evidence>
<feature type="transmembrane region" description="Helical" evidence="1">
    <location>
        <begin position="40"/>
        <end position="59"/>
    </location>
</feature>
<sequence>MNVSMHRDVDPRSPAITAGAAALAAVVAVGSDVVAGGRPLHTMSLGLIGVIVALLRIRLAGRHRGLFAAMTASFVAQPVLDAATKVLGFSVPAGSAGHTVQETSLSILPVVVAAAIVVAVACAEQLLDMVDVRRTVVRWLRMSDLVVARRSAGAPIGAVRATPAQRRVPLIPRHRRGPPAAAPVLAV</sequence>
<dbReference type="RefSeq" id="WP_185718710.1">
    <property type="nucleotide sequence ID" value="NZ_BAAAWI010000001.1"/>
</dbReference>
<evidence type="ECO:0000313" key="2">
    <source>
        <dbReference type="EMBL" id="QNG51958.1"/>
    </source>
</evidence>
<keyword evidence="3" id="KW-1185">Reference proteome</keyword>
<dbReference type="Proteomes" id="UP000515728">
    <property type="component" value="Chromosome"/>
</dbReference>
<evidence type="ECO:0000313" key="3">
    <source>
        <dbReference type="Proteomes" id="UP000515728"/>
    </source>
</evidence>
<feature type="transmembrane region" description="Helical" evidence="1">
    <location>
        <begin position="107"/>
        <end position="127"/>
    </location>
</feature>
<reference evidence="2 3" key="1">
    <citation type="submission" date="2020-08" db="EMBL/GenBank/DDBJ databases">
        <authorList>
            <person name="Mo P."/>
        </authorList>
    </citation>
    <scope>NUCLEOTIDE SEQUENCE [LARGE SCALE GENOMIC DNA]</scope>
    <source>
        <strain evidence="2 3">CGMCC 4.1532</strain>
    </source>
</reference>
<keyword evidence="1" id="KW-1133">Transmembrane helix</keyword>
<organism evidence="2 3">
    <name type="scientific">Pseudonocardia petroleophila</name>
    <dbReference type="NCBI Taxonomy" id="37331"/>
    <lineage>
        <taxon>Bacteria</taxon>
        <taxon>Bacillati</taxon>
        <taxon>Actinomycetota</taxon>
        <taxon>Actinomycetes</taxon>
        <taxon>Pseudonocardiales</taxon>
        <taxon>Pseudonocardiaceae</taxon>
        <taxon>Pseudonocardia</taxon>
    </lineage>
</organism>
<gene>
    <name evidence="2" type="ORF">H6H00_28370</name>
</gene>
<dbReference type="KEGG" id="ppel:H6H00_28370"/>
<dbReference type="AlphaFoldDB" id="A0A7G7MGP7"/>
<name>A0A7G7MGP7_9PSEU</name>
<protein>
    <submittedName>
        <fullName evidence="2">Uncharacterized protein</fullName>
    </submittedName>
</protein>
<dbReference type="EMBL" id="CP060131">
    <property type="protein sequence ID" value="QNG51958.1"/>
    <property type="molecule type" value="Genomic_DNA"/>
</dbReference>